<evidence type="ECO:0000256" key="3">
    <source>
        <dbReference type="ARBA" id="ARBA00022692"/>
    </source>
</evidence>
<keyword evidence="3 6" id="KW-0812">Transmembrane</keyword>
<keyword evidence="2" id="KW-1003">Cell membrane</keyword>
<gene>
    <name evidence="7" type="ordered locus">Sinac_2681</name>
</gene>
<evidence type="ECO:0000256" key="6">
    <source>
        <dbReference type="SAM" id="Phobius"/>
    </source>
</evidence>
<dbReference type="eggNOG" id="COG1172">
    <property type="taxonomic scope" value="Bacteria"/>
</dbReference>
<feature type="transmembrane region" description="Helical" evidence="6">
    <location>
        <begin position="139"/>
        <end position="166"/>
    </location>
</feature>
<accession>L0DCL6</accession>
<evidence type="ECO:0000256" key="2">
    <source>
        <dbReference type="ARBA" id="ARBA00022475"/>
    </source>
</evidence>
<keyword evidence="4 6" id="KW-1133">Transmembrane helix</keyword>
<evidence type="ECO:0000256" key="4">
    <source>
        <dbReference type="ARBA" id="ARBA00022989"/>
    </source>
</evidence>
<dbReference type="OrthoDB" id="9813906at2"/>
<dbReference type="PANTHER" id="PTHR32196:SF72">
    <property type="entry name" value="RIBOSE IMPORT PERMEASE PROTEIN RBSC"/>
    <property type="match status" value="1"/>
</dbReference>
<dbReference type="Proteomes" id="UP000010798">
    <property type="component" value="Chromosome"/>
</dbReference>
<dbReference type="InterPro" id="IPR001851">
    <property type="entry name" value="ABC_transp_permease"/>
</dbReference>
<dbReference type="HOGENOM" id="CLU_028880_2_2_0"/>
<evidence type="ECO:0000256" key="5">
    <source>
        <dbReference type="ARBA" id="ARBA00023136"/>
    </source>
</evidence>
<evidence type="ECO:0000313" key="7">
    <source>
        <dbReference type="EMBL" id="AGA26982.1"/>
    </source>
</evidence>
<organism evidence="7 8">
    <name type="scientific">Singulisphaera acidiphila (strain ATCC BAA-1392 / DSM 18658 / VKM B-2454 / MOB10)</name>
    <dbReference type="NCBI Taxonomy" id="886293"/>
    <lineage>
        <taxon>Bacteria</taxon>
        <taxon>Pseudomonadati</taxon>
        <taxon>Planctomycetota</taxon>
        <taxon>Planctomycetia</taxon>
        <taxon>Isosphaerales</taxon>
        <taxon>Isosphaeraceae</taxon>
        <taxon>Singulisphaera</taxon>
    </lineage>
</organism>
<feature type="transmembrane region" description="Helical" evidence="6">
    <location>
        <begin position="82"/>
        <end position="104"/>
    </location>
</feature>
<dbReference type="GO" id="GO:0005886">
    <property type="term" value="C:plasma membrane"/>
    <property type="evidence" value="ECO:0007669"/>
    <property type="project" value="UniProtKB-SubCell"/>
</dbReference>
<feature type="transmembrane region" description="Helical" evidence="6">
    <location>
        <begin position="210"/>
        <end position="231"/>
    </location>
</feature>
<name>L0DCL6_SINAD</name>
<dbReference type="STRING" id="886293.Sinac_2681"/>
<evidence type="ECO:0000313" key="8">
    <source>
        <dbReference type="Proteomes" id="UP000010798"/>
    </source>
</evidence>
<dbReference type="AlphaFoldDB" id="L0DCL6"/>
<protein>
    <submittedName>
        <fullName evidence="7">Permease component of ribose/xylose/arabinose/galactoside ABC-type transporters</fullName>
    </submittedName>
</protein>
<feature type="transmembrane region" description="Helical" evidence="6">
    <location>
        <begin position="48"/>
        <end position="70"/>
    </location>
</feature>
<keyword evidence="5 6" id="KW-0472">Membrane</keyword>
<comment type="subcellular location">
    <subcellularLocation>
        <location evidence="1">Cell membrane</location>
        <topology evidence="1">Multi-pass membrane protein</topology>
    </subcellularLocation>
</comment>
<dbReference type="PANTHER" id="PTHR32196">
    <property type="entry name" value="ABC TRANSPORTER PERMEASE PROTEIN YPHD-RELATED-RELATED"/>
    <property type="match status" value="1"/>
</dbReference>
<dbReference type="GO" id="GO:0022857">
    <property type="term" value="F:transmembrane transporter activity"/>
    <property type="evidence" value="ECO:0007669"/>
    <property type="project" value="InterPro"/>
</dbReference>
<dbReference type="Pfam" id="PF02653">
    <property type="entry name" value="BPD_transp_2"/>
    <property type="match status" value="1"/>
</dbReference>
<proteinExistence type="predicted"/>
<dbReference type="KEGG" id="saci:Sinac_2681"/>
<keyword evidence="8" id="KW-1185">Reference proteome</keyword>
<dbReference type="CDD" id="cd06579">
    <property type="entry name" value="TM_PBP1_transp_AraH_like"/>
    <property type="match status" value="1"/>
</dbReference>
<dbReference type="EMBL" id="CP003364">
    <property type="protein sequence ID" value="AGA26982.1"/>
    <property type="molecule type" value="Genomic_DNA"/>
</dbReference>
<sequence length="367" mass="38543">MLKIIVRTAKRIFESNVESKEGGGHVAVCADEVGREKGSPALRGSLGWAWTVFGPFLGLILITVLFAYLTRQSGSFLTLYNWRTIAVQTVIVGTAALGMTVIMISGGIDLSVGSAVALVTVVIALAVRDLGWPMPLALVGGIVVGGLCGLWNGVLITGLGVVPFIITLGGLKIFRGLAKWLSSSTAVYVPDEARVWWFRSILATEPEPRWLLVAPGVWLLLLLSLFLALALRHSLLGRYIYAIGSNESTARLCGINVPVVKLAVYGLAGLATGLAGVMQYVYLDATGDPVTADGLELQVIAAVVIGGGSLNGGEGTVVGTLIGCLIMSVLNNGCVHAGIPNASQDVIIGAIIVAAVTLDRFRRRRDL</sequence>
<reference evidence="7 8" key="1">
    <citation type="submission" date="2012-02" db="EMBL/GenBank/DDBJ databases">
        <title>Complete sequence of chromosome of Singulisphaera acidiphila DSM 18658.</title>
        <authorList>
            <consortium name="US DOE Joint Genome Institute (JGI-PGF)"/>
            <person name="Lucas S."/>
            <person name="Copeland A."/>
            <person name="Lapidus A."/>
            <person name="Glavina del Rio T."/>
            <person name="Dalin E."/>
            <person name="Tice H."/>
            <person name="Bruce D."/>
            <person name="Goodwin L."/>
            <person name="Pitluck S."/>
            <person name="Peters L."/>
            <person name="Ovchinnikova G."/>
            <person name="Chertkov O."/>
            <person name="Kyrpides N."/>
            <person name="Mavromatis K."/>
            <person name="Ivanova N."/>
            <person name="Brettin T."/>
            <person name="Detter J.C."/>
            <person name="Han C."/>
            <person name="Larimer F."/>
            <person name="Land M."/>
            <person name="Hauser L."/>
            <person name="Markowitz V."/>
            <person name="Cheng J.-F."/>
            <person name="Hugenholtz P."/>
            <person name="Woyke T."/>
            <person name="Wu D."/>
            <person name="Tindall B."/>
            <person name="Pomrenke H."/>
            <person name="Brambilla E."/>
            <person name="Klenk H.-P."/>
            <person name="Eisen J.A."/>
        </authorList>
    </citation>
    <scope>NUCLEOTIDE SEQUENCE [LARGE SCALE GENOMIC DNA]</scope>
    <source>
        <strain evidence="8">ATCC BAA-1392 / DSM 18658 / VKM B-2454 / MOB10</strain>
    </source>
</reference>
<evidence type="ECO:0000256" key="1">
    <source>
        <dbReference type="ARBA" id="ARBA00004651"/>
    </source>
</evidence>
<feature type="transmembrane region" description="Helical" evidence="6">
    <location>
        <begin position="110"/>
        <end position="127"/>
    </location>
</feature>